<evidence type="ECO:0000256" key="1">
    <source>
        <dbReference type="ARBA" id="ARBA00008520"/>
    </source>
</evidence>
<comment type="caution">
    <text evidence="4">The sequence shown here is derived from an EMBL/GenBank/DDBJ whole genome shotgun (WGS) entry which is preliminary data.</text>
</comment>
<accession>A0A497EYQ3</accession>
<dbReference type="SUPFAM" id="SSF53850">
    <property type="entry name" value="Periplasmic binding protein-like II"/>
    <property type="match status" value="1"/>
</dbReference>
<evidence type="ECO:0000313" key="5">
    <source>
        <dbReference type="Proteomes" id="UP000269499"/>
    </source>
</evidence>
<feature type="non-terminal residue" evidence="4">
    <location>
        <position position="1"/>
    </location>
</feature>
<sequence>EVIDCAEFFNGWDWDGDGEVEYGIGISCKRQAQSPWTAIDFAAPYTVIPGAPSKYTGVLYFDPETMEPLVNTPGWIKGFEKFKELIQHGPPGIKDFDVSDVRARFTRGELAMGVDWTDMGPLSIAEDSVVAGKVTFAMLPGSLEVYDRETGTWKSLTEPNQIAILNFGGWSFFISKYCKNPDLAYKYIKWMVMPEHANYLAIAKGETGVNIFRYSQFYDEDPDLWLEVGWDEDSARQYCNIIKSIYENPYAVWDIRIPGFQRFWDALDTAMSEIAAGTKTPEEAAEWLYNEWNSIIEDLGKDELLGYYREDLGLPPLGEVVTSQMVLSLVPLLIAADTSATLLRRF</sequence>
<reference evidence="4 5" key="1">
    <citation type="submission" date="2018-06" db="EMBL/GenBank/DDBJ databases">
        <title>Extensive metabolic versatility and redundancy in microbially diverse, dynamic hydrothermal sediments.</title>
        <authorList>
            <person name="Dombrowski N."/>
            <person name="Teske A."/>
            <person name="Baker B.J."/>
        </authorList>
    </citation>
    <scope>NUCLEOTIDE SEQUENCE [LARGE SCALE GENOMIC DNA]</scope>
    <source>
        <strain evidence="4">B20_G2</strain>
    </source>
</reference>
<dbReference type="Proteomes" id="UP000269499">
    <property type="component" value="Unassembled WGS sequence"/>
</dbReference>
<keyword evidence="3" id="KW-0732">Signal</keyword>
<evidence type="ECO:0000256" key="3">
    <source>
        <dbReference type="ARBA" id="ARBA00022729"/>
    </source>
</evidence>
<dbReference type="InterPro" id="IPR006059">
    <property type="entry name" value="SBP"/>
</dbReference>
<evidence type="ECO:0008006" key="6">
    <source>
        <dbReference type="Google" id="ProtNLM"/>
    </source>
</evidence>
<evidence type="ECO:0000256" key="2">
    <source>
        <dbReference type="ARBA" id="ARBA00022448"/>
    </source>
</evidence>
<dbReference type="Pfam" id="PF01547">
    <property type="entry name" value="SBP_bac_1"/>
    <property type="match status" value="1"/>
</dbReference>
<dbReference type="AlphaFoldDB" id="A0A497EYQ3"/>
<organism evidence="4 5">
    <name type="scientific">Thermoproteota archaeon</name>
    <dbReference type="NCBI Taxonomy" id="2056631"/>
    <lineage>
        <taxon>Archaea</taxon>
        <taxon>Thermoproteota</taxon>
    </lineage>
</organism>
<gene>
    <name evidence="4" type="ORF">DRJ26_04625</name>
</gene>
<dbReference type="PANTHER" id="PTHR43649">
    <property type="entry name" value="ARABINOSE-BINDING PROTEIN-RELATED"/>
    <property type="match status" value="1"/>
</dbReference>
<dbReference type="Gene3D" id="3.40.190.10">
    <property type="entry name" value="Periplasmic binding protein-like II"/>
    <property type="match status" value="2"/>
</dbReference>
<dbReference type="EMBL" id="QMRA01000113">
    <property type="protein sequence ID" value="RLE52513.1"/>
    <property type="molecule type" value="Genomic_DNA"/>
</dbReference>
<name>A0A497EYQ3_9CREN</name>
<dbReference type="InterPro" id="IPR050490">
    <property type="entry name" value="Bact_solute-bd_prot1"/>
</dbReference>
<protein>
    <recommendedName>
        <fullName evidence="6">ABC transporter substrate-binding protein</fullName>
    </recommendedName>
</protein>
<proteinExistence type="inferred from homology"/>
<evidence type="ECO:0000313" key="4">
    <source>
        <dbReference type="EMBL" id="RLE52513.1"/>
    </source>
</evidence>
<dbReference type="PANTHER" id="PTHR43649:SF34">
    <property type="entry name" value="ABC TRANSPORTER PERIPLASMIC-BINDING PROTEIN YCJN-RELATED"/>
    <property type="match status" value="1"/>
</dbReference>
<comment type="similarity">
    <text evidence="1">Belongs to the bacterial solute-binding protein 1 family.</text>
</comment>
<keyword evidence="2" id="KW-0813">Transport</keyword>